<organism evidence="2 3">
    <name type="scientific">Burkholderia mallei (strain ATCC 23344)</name>
    <dbReference type="NCBI Taxonomy" id="243160"/>
    <lineage>
        <taxon>Bacteria</taxon>
        <taxon>Pseudomonadati</taxon>
        <taxon>Pseudomonadota</taxon>
        <taxon>Betaproteobacteria</taxon>
        <taxon>Burkholderiales</taxon>
        <taxon>Burkholderiaceae</taxon>
        <taxon>Burkholderia</taxon>
        <taxon>pseudomallei group</taxon>
    </lineage>
</organism>
<keyword evidence="3" id="KW-1185">Reference proteome</keyword>
<protein>
    <submittedName>
        <fullName evidence="2">Uncharacterized protein</fullName>
    </submittedName>
</protein>
<gene>
    <name evidence="2" type="ordered locus">BMA2161</name>
</gene>
<accession>A0A0H2WKT7</accession>
<sequence>MANGETAGGAKRRARMPAAAPRIGRSADCRGRANPHTVEHARSRAGVSDAAQPCGGGGAMPDGCPAPRRASLSANREVPPCSIRSSRFSSAPGSARCCAGS</sequence>
<proteinExistence type="predicted"/>
<evidence type="ECO:0000256" key="1">
    <source>
        <dbReference type="SAM" id="MobiDB-lite"/>
    </source>
</evidence>
<dbReference type="KEGG" id="bma:BMA2161"/>
<feature type="compositionally biased region" description="Polar residues" evidence="1">
    <location>
        <begin position="83"/>
        <end position="92"/>
    </location>
</feature>
<dbReference type="EMBL" id="CP000010">
    <property type="protein sequence ID" value="AAU49928.1"/>
    <property type="molecule type" value="Genomic_DNA"/>
</dbReference>
<feature type="region of interest" description="Disordered" evidence="1">
    <location>
        <begin position="1"/>
        <end position="101"/>
    </location>
</feature>
<feature type="compositionally biased region" description="Basic and acidic residues" evidence="1">
    <location>
        <begin position="25"/>
        <end position="42"/>
    </location>
</feature>
<reference evidence="2 3" key="1">
    <citation type="journal article" date="2004" name="Proc. Natl. Acad. Sci. U.S.A.">
        <title>Structural flexibility in the Burkholderia mallei genome.</title>
        <authorList>
            <person name="Nierman W.C."/>
            <person name="DeShazer D."/>
            <person name="Kim H.S."/>
            <person name="Tettelin H."/>
            <person name="Nelson K.E."/>
            <person name="Feldblyum T."/>
            <person name="Ulrich R.L."/>
            <person name="Ronning C.M."/>
            <person name="Brinkac L.M."/>
            <person name="Daugherty S.C."/>
            <person name="Davidsen T.D."/>
            <person name="Deboy R.T."/>
            <person name="Dimitrov G."/>
            <person name="Dodson R.J."/>
            <person name="Durkin A.S."/>
            <person name="Gwinn M.L."/>
            <person name="Haft D.H."/>
            <person name="Khouri H."/>
            <person name="Kolonay J.F."/>
            <person name="Madupu R."/>
            <person name="Mohammoud Y."/>
            <person name="Nelson W.C."/>
            <person name="Radune D."/>
            <person name="Romero C.M."/>
            <person name="Sarria S."/>
            <person name="Selengut J."/>
            <person name="Shamblin C."/>
            <person name="Sullivan S.A."/>
            <person name="White O."/>
            <person name="Yu Y."/>
            <person name="Zafar N."/>
            <person name="Zhou L."/>
            <person name="Fraser C.M."/>
        </authorList>
    </citation>
    <scope>NUCLEOTIDE SEQUENCE [LARGE SCALE GENOMIC DNA]</scope>
    <source>
        <strain evidence="2 3">ATCC 23344</strain>
    </source>
</reference>
<evidence type="ECO:0000313" key="3">
    <source>
        <dbReference type="Proteomes" id="UP000006693"/>
    </source>
</evidence>
<evidence type="ECO:0000313" key="2">
    <source>
        <dbReference type="EMBL" id="AAU49928.1"/>
    </source>
</evidence>
<dbReference type="HOGENOM" id="CLU_2286180_0_0_4"/>
<dbReference type="AlphaFoldDB" id="A0A0H2WKT7"/>
<name>A0A0H2WKT7_BURMA</name>
<dbReference type="Proteomes" id="UP000006693">
    <property type="component" value="Chromosome 1"/>
</dbReference>